<dbReference type="Gene3D" id="3.20.20.370">
    <property type="entry name" value="Glycoside hydrolase/deacetylase"/>
    <property type="match status" value="1"/>
</dbReference>
<dbReference type="SUPFAM" id="SSF88713">
    <property type="entry name" value="Glycoside hydrolase/deacetylase"/>
    <property type="match status" value="1"/>
</dbReference>
<dbReference type="PANTHER" id="PTHR10587:SF133">
    <property type="entry name" value="CHITIN DEACETYLASE 1-RELATED"/>
    <property type="match status" value="1"/>
</dbReference>
<feature type="compositionally biased region" description="Acidic residues" evidence="3">
    <location>
        <begin position="509"/>
        <end position="526"/>
    </location>
</feature>
<evidence type="ECO:0000313" key="5">
    <source>
        <dbReference type="EMBL" id="MBE1459262.1"/>
    </source>
</evidence>
<feature type="region of interest" description="Disordered" evidence="3">
    <location>
        <begin position="498"/>
        <end position="526"/>
    </location>
</feature>
<comment type="caution">
    <text evidence="5">The sequence shown here is derived from an EMBL/GenBank/DDBJ whole genome shotgun (WGS) entry which is preliminary data.</text>
</comment>
<dbReference type="InterPro" id="IPR011330">
    <property type="entry name" value="Glyco_hydro/deAcase_b/a-brl"/>
</dbReference>
<evidence type="ECO:0000256" key="2">
    <source>
        <dbReference type="ARBA" id="ARBA00022801"/>
    </source>
</evidence>
<dbReference type="InterPro" id="IPR050248">
    <property type="entry name" value="Polysacc_deacetylase_ArnD"/>
</dbReference>
<dbReference type="PROSITE" id="PS51677">
    <property type="entry name" value="NODB"/>
    <property type="match status" value="1"/>
</dbReference>
<dbReference type="Pfam" id="PF01522">
    <property type="entry name" value="Polysacc_deac_1"/>
    <property type="match status" value="1"/>
</dbReference>
<reference evidence="5 6" key="1">
    <citation type="submission" date="2020-10" db="EMBL/GenBank/DDBJ databases">
        <title>Sequencing the genomes of 1000 actinobacteria strains.</title>
        <authorList>
            <person name="Klenk H.-P."/>
        </authorList>
    </citation>
    <scope>NUCLEOTIDE SEQUENCE [LARGE SCALE GENOMIC DNA]</scope>
    <source>
        <strain evidence="5 6">DSM 45157</strain>
    </source>
</reference>
<evidence type="ECO:0000256" key="3">
    <source>
        <dbReference type="SAM" id="MobiDB-lite"/>
    </source>
</evidence>
<dbReference type="PANTHER" id="PTHR10587">
    <property type="entry name" value="GLYCOSYL TRANSFERASE-RELATED"/>
    <property type="match status" value="1"/>
</dbReference>
<keyword evidence="1" id="KW-0479">Metal-binding</keyword>
<dbReference type="Proteomes" id="UP000598217">
    <property type="component" value="Unassembled WGS sequence"/>
</dbReference>
<evidence type="ECO:0000259" key="4">
    <source>
        <dbReference type="PROSITE" id="PS51677"/>
    </source>
</evidence>
<gene>
    <name evidence="5" type="ORF">H4W79_003476</name>
</gene>
<protein>
    <submittedName>
        <fullName evidence="5">Peptidoglycan/xylan/chitin deacetylase (PgdA/CDA1 family)</fullName>
    </submittedName>
</protein>
<keyword evidence="6" id="KW-1185">Reference proteome</keyword>
<accession>A0ABR9HJR3</accession>
<feature type="domain" description="NodB homology" evidence="4">
    <location>
        <begin position="310"/>
        <end position="486"/>
    </location>
</feature>
<organism evidence="5 6">
    <name type="scientific">Nocardiopsis terrae</name>
    <dbReference type="NCBI Taxonomy" id="372655"/>
    <lineage>
        <taxon>Bacteria</taxon>
        <taxon>Bacillati</taxon>
        <taxon>Actinomycetota</taxon>
        <taxon>Actinomycetes</taxon>
        <taxon>Streptosporangiales</taxon>
        <taxon>Nocardiopsidaceae</taxon>
        <taxon>Nocardiopsis</taxon>
    </lineage>
</organism>
<proteinExistence type="predicted"/>
<keyword evidence="2" id="KW-0378">Hydrolase</keyword>
<feature type="region of interest" description="Disordered" evidence="3">
    <location>
        <begin position="43"/>
        <end position="63"/>
    </location>
</feature>
<sequence length="526" mass="56191">MKQQDRPTMSPDRPLLTVAFAMVVLLGLVLSAARPPGLLEDTAEAQRTAERPEEEDVRLPATGEPDELTVVDPAALPGLTETEIAYEGGGDVAVSYPAIPNAEPLADFLDRTLTDQAHAFEAANPGARSFVGEWGLTAAEGGIVGVRVTTTETDSEETREGHSTYWYETGKGAVHGSSRLLAGQQELAELNDRVREAVSDTAAVPAALHPISSLYDSVGFNPDGDLVVEFDSGQVAPASEGRIHAVIDRDEAQDLLSELGLRVREASTTGVREFSVAEAPAADKDGSEATAPGVLLPREDSVDCADPDTRCVALTYDDGPGGRTPELLDALAEHDARATFFVTGHPVMENPWVVRRTYAEGHELANHTLSHPDLTRIGTGSARADLNTTQALVYRETGYTMDLMRPPYGATDDGVAELTEELGLAQILWSVDTNDWKDREAHVVRKRAVNGASEGAIILMHDIHDTTIDASVDIIRELDERGYTMVTVSQLLGTAEPGEVYVDGVPEPPAEDGAEDAGEGDAGDRK</sequence>
<evidence type="ECO:0000313" key="6">
    <source>
        <dbReference type="Proteomes" id="UP000598217"/>
    </source>
</evidence>
<dbReference type="EMBL" id="JADBDY010000001">
    <property type="protein sequence ID" value="MBE1459262.1"/>
    <property type="molecule type" value="Genomic_DNA"/>
</dbReference>
<dbReference type="InterPro" id="IPR002509">
    <property type="entry name" value="NODB_dom"/>
</dbReference>
<evidence type="ECO:0000256" key="1">
    <source>
        <dbReference type="ARBA" id="ARBA00022723"/>
    </source>
</evidence>
<name>A0ABR9HJR3_9ACTN</name>